<dbReference type="InterPro" id="IPR008984">
    <property type="entry name" value="SMAD_FHA_dom_sf"/>
</dbReference>
<sequence length="746" mass="81229">MTAVASPPSVQSGPRLGWYSTGNAGQAALGSMNTDDVSHMFLPRKGVQRTNSSSSLSSNSSTSSTSTVTHAAANGATTNGTSSATWSSKKKNGRGLWPASKSEPVSGITNARSQPVSSSTSVNGGPTASSAMSAIHQPSPVVPSQHMVQSPQQNGMGANPGMQGSSDPPAILTLSPLNGTFEKKQINVPYFPEVLRIGRQTNNKTVPTPVNGYFDSKVLSRQHAEIWADRRGKIWIRDVKSSNGTFVNGQRLSLESRESEPHELRENDSLELGIDIVSEDQKSIVHHKVSAKIEHAGVYGVGPSILDLNFGDIDPTSGGGLLPSPLSQPLFHMRGRSSSSLSNRSAQSAASSQINALHQQRQLNYWLSPMTIEQVVKKISSEMKQAKQHSQDLRETDEFLHTLISSDSPDKEKMNSHKSDNAVRQVNGRSKVPRLDPISRFSDPPAPPPQQPLPEKPDAARRSSHEPAVGALKRADTEKPSKSGSAVSSPVSRESSQIISLIEALSTTKKELEAQNSRVKELEDLLRQERSARESAEEKALLQLQQGRSEDEAARENPDEDSAEQEVPEVEEITKPHDTHEVNGLLEDIETEKSEHPVLDAQTEKLQEQINNMVTELVEMKQQVETFKQRAEKAEDESAETRKSLAEMIESIRREREAQAKTTPPNEASLTESHILDTAGEKKLSPASHGADSRHLKEVENAVTALTQKQRHSLVENSTPYASMLGVVLLGVGLMAYLNGWQKIER</sequence>
<evidence type="ECO:0000313" key="5">
    <source>
        <dbReference type="EMBL" id="QKX56542.1"/>
    </source>
</evidence>
<feature type="compositionally biased region" description="Basic and acidic residues" evidence="2">
    <location>
        <begin position="455"/>
        <end position="465"/>
    </location>
</feature>
<feature type="compositionally biased region" description="Basic and acidic residues" evidence="2">
    <location>
        <begin position="408"/>
        <end position="421"/>
    </location>
</feature>
<dbReference type="SMART" id="SM00240">
    <property type="entry name" value="FHA"/>
    <property type="match status" value="1"/>
</dbReference>
<dbReference type="OrthoDB" id="687730at2759"/>
<feature type="domain" description="FHA" evidence="4">
    <location>
        <begin position="195"/>
        <end position="252"/>
    </location>
</feature>
<dbReference type="RefSeq" id="XP_035342720.1">
    <property type="nucleotide sequence ID" value="XM_035486827.1"/>
</dbReference>
<dbReference type="Proteomes" id="UP000509510">
    <property type="component" value="Chromosome II"/>
</dbReference>
<dbReference type="PANTHER" id="PTHR15715:SF46">
    <property type="entry name" value="TO VACUOLE TARGETING VPS64, PUTATIVE (AFU_ORTHOLOGUE AFUA_2G02420)-RELATED"/>
    <property type="match status" value="1"/>
</dbReference>
<feature type="compositionally biased region" description="Polar residues" evidence="2">
    <location>
        <begin position="107"/>
        <end position="132"/>
    </location>
</feature>
<dbReference type="InterPro" id="IPR000253">
    <property type="entry name" value="FHA_dom"/>
</dbReference>
<dbReference type="KEGG" id="trg:TRUGW13939_03647"/>
<keyword evidence="3" id="KW-0472">Membrane</keyword>
<name>A0A7H8QRL4_TALRU</name>
<keyword evidence="6" id="KW-1185">Reference proteome</keyword>
<keyword evidence="1" id="KW-0175">Coiled coil</keyword>
<protein>
    <recommendedName>
        <fullName evidence="4">FHA domain-containing protein</fullName>
    </recommendedName>
</protein>
<feature type="compositionally biased region" description="Pro residues" evidence="2">
    <location>
        <begin position="444"/>
        <end position="454"/>
    </location>
</feature>
<feature type="region of interest" description="Disordered" evidence="2">
    <location>
        <begin position="324"/>
        <end position="347"/>
    </location>
</feature>
<feature type="transmembrane region" description="Helical" evidence="3">
    <location>
        <begin position="721"/>
        <end position="740"/>
    </location>
</feature>
<gene>
    <name evidence="5" type="ORF">TRUGW13939_03647</name>
</gene>
<reference evidence="6" key="1">
    <citation type="submission" date="2020-06" db="EMBL/GenBank/DDBJ databases">
        <title>A chromosome-scale genome assembly of Talaromyces rugulosus W13939.</title>
        <authorList>
            <person name="Wang B."/>
            <person name="Guo L."/>
            <person name="Ye K."/>
            <person name="Wang L."/>
        </authorList>
    </citation>
    <scope>NUCLEOTIDE SEQUENCE [LARGE SCALE GENOMIC DNA]</scope>
    <source>
        <strain evidence="6">W13939</strain>
    </source>
</reference>
<dbReference type="EMBL" id="CP055899">
    <property type="protein sequence ID" value="QKX56542.1"/>
    <property type="molecule type" value="Genomic_DNA"/>
</dbReference>
<dbReference type="CDD" id="cd22679">
    <property type="entry name" value="FHA_SLMAP"/>
    <property type="match status" value="1"/>
</dbReference>
<feature type="compositionally biased region" description="Polar residues" evidence="2">
    <location>
        <begin position="146"/>
        <end position="165"/>
    </location>
</feature>
<feature type="compositionally biased region" description="Low complexity" evidence="2">
    <location>
        <begin position="482"/>
        <end position="500"/>
    </location>
</feature>
<dbReference type="AlphaFoldDB" id="A0A7H8QRL4"/>
<feature type="compositionally biased region" description="Basic and acidic residues" evidence="2">
    <location>
        <begin position="548"/>
        <end position="557"/>
    </location>
</feature>
<feature type="coiled-coil region" evidence="1">
    <location>
        <begin position="603"/>
        <end position="651"/>
    </location>
</feature>
<organism evidence="5 6">
    <name type="scientific">Talaromyces rugulosus</name>
    <name type="common">Penicillium rugulosum</name>
    <dbReference type="NCBI Taxonomy" id="121627"/>
    <lineage>
        <taxon>Eukaryota</taxon>
        <taxon>Fungi</taxon>
        <taxon>Dikarya</taxon>
        <taxon>Ascomycota</taxon>
        <taxon>Pezizomycotina</taxon>
        <taxon>Eurotiomycetes</taxon>
        <taxon>Eurotiomycetidae</taxon>
        <taxon>Eurotiales</taxon>
        <taxon>Trichocomaceae</taxon>
        <taxon>Talaromyces</taxon>
        <taxon>Talaromyces sect. Islandici</taxon>
    </lineage>
</organism>
<accession>A0A7H8QRL4</accession>
<dbReference type="PANTHER" id="PTHR15715">
    <property type="entry name" value="CENTROSOMAL PROTEIN OF 170 KDA"/>
    <property type="match status" value="1"/>
</dbReference>
<dbReference type="InterPro" id="IPR051176">
    <property type="entry name" value="Cent_Immune-Sig_Mod"/>
</dbReference>
<proteinExistence type="predicted"/>
<evidence type="ECO:0000256" key="3">
    <source>
        <dbReference type="SAM" id="Phobius"/>
    </source>
</evidence>
<dbReference type="Pfam" id="PF00498">
    <property type="entry name" value="FHA"/>
    <property type="match status" value="1"/>
</dbReference>
<evidence type="ECO:0000313" key="6">
    <source>
        <dbReference type="Proteomes" id="UP000509510"/>
    </source>
</evidence>
<dbReference type="Gene3D" id="2.60.200.20">
    <property type="match status" value="1"/>
</dbReference>
<evidence type="ECO:0000259" key="4">
    <source>
        <dbReference type="PROSITE" id="PS50006"/>
    </source>
</evidence>
<keyword evidence="3" id="KW-1133">Transmembrane helix</keyword>
<feature type="region of interest" description="Disordered" evidence="2">
    <location>
        <begin position="44"/>
        <end position="165"/>
    </location>
</feature>
<dbReference type="PROSITE" id="PS50006">
    <property type="entry name" value="FHA_DOMAIN"/>
    <property type="match status" value="1"/>
</dbReference>
<feature type="compositionally biased region" description="Basic and acidic residues" evidence="2">
    <location>
        <begin position="572"/>
        <end position="581"/>
    </location>
</feature>
<dbReference type="GeneID" id="55991150"/>
<dbReference type="SUPFAM" id="SSF49879">
    <property type="entry name" value="SMAD/FHA domain"/>
    <property type="match status" value="1"/>
</dbReference>
<feature type="compositionally biased region" description="Low complexity" evidence="2">
    <location>
        <begin position="50"/>
        <end position="85"/>
    </location>
</feature>
<evidence type="ECO:0000256" key="1">
    <source>
        <dbReference type="SAM" id="Coils"/>
    </source>
</evidence>
<dbReference type="GO" id="GO:0005737">
    <property type="term" value="C:cytoplasm"/>
    <property type="evidence" value="ECO:0007669"/>
    <property type="project" value="TreeGrafter"/>
</dbReference>
<feature type="compositionally biased region" description="Basic and acidic residues" evidence="2">
    <location>
        <begin position="508"/>
        <end position="540"/>
    </location>
</feature>
<keyword evidence="3" id="KW-0812">Transmembrane</keyword>
<feature type="region of interest" description="Disordered" evidence="2">
    <location>
        <begin position="406"/>
        <end position="595"/>
    </location>
</feature>
<feature type="compositionally biased region" description="Acidic residues" evidence="2">
    <location>
        <begin position="558"/>
        <end position="571"/>
    </location>
</feature>
<evidence type="ECO:0000256" key="2">
    <source>
        <dbReference type="SAM" id="MobiDB-lite"/>
    </source>
</evidence>